<dbReference type="KEGG" id="vg:22111426"/>
<dbReference type="Proteomes" id="UP000029889">
    <property type="component" value="Segment"/>
</dbReference>
<organism evidence="1 2">
    <name type="scientific">Escherichia phage 121Q</name>
    <dbReference type="NCBI Taxonomy" id="1555202"/>
    <lineage>
        <taxon>Viruses</taxon>
        <taxon>Duplodnaviria</taxon>
        <taxon>Heunggongvirae</taxon>
        <taxon>Uroviricota</taxon>
        <taxon>Caudoviricetes</taxon>
        <taxon>Asteriusvirus</taxon>
        <taxon>Asteriusvirus av121Q</taxon>
    </lineage>
</organism>
<proteinExistence type="predicted"/>
<gene>
    <name evidence="1" type="primary">386</name>
    <name evidence="1" type="ORF">PBI_121Q_386</name>
</gene>
<dbReference type="EMBL" id="KM507819">
    <property type="protein sequence ID" value="AIT14276.1"/>
    <property type="molecule type" value="Genomic_DNA"/>
</dbReference>
<evidence type="ECO:0000313" key="1">
    <source>
        <dbReference type="EMBL" id="AIT14276.1"/>
    </source>
</evidence>
<dbReference type="RefSeq" id="YP_009101973.1">
    <property type="nucleotide sequence ID" value="NC_025447.1"/>
</dbReference>
<protein>
    <submittedName>
        <fullName evidence="1">Uncharacterized protein</fullName>
    </submittedName>
</protein>
<accession>A0A097EXY3</accession>
<dbReference type="GeneID" id="22111426"/>
<sequence>MLDKKMNSGTQYNHLKLDTFESAISTAQDIIDIIKFIKEDKFKCLKILNRSMYRDKNIHVSVRRPKDQESGRDFYNNSEQFECEYDPEFRGGFMCYCMKDTSHIEIRSSKGGIRTLEFIDIVLNQEYYFQLSLLFPAYDLGVLFMYKYFHEHWNEDFYLDLEDYQLVWKEMVELRNPS</sequence>
<reference evidence="1 2" key="1">
    <citation type="submission" date="2014-09" db="EMBL/GenBank/DDBJ databases">
        <authorList>
            <person name="Lapin J.S."/>
            <person name="Pope W.H."/>
            <person name="Hua J."/>
            <person name="Ford M.E."/>
            <person name="Conway J.F."/>
            <person name="Hatfull G.F."/>
            <person name="Hendrix R.W."/>
        </authorList>
    </citation>
    <scope>NUCLEOTIDE SEQUENCE [LARGE SCALE GENOMIC DNA]</scope>
</reference>
<evidence type="ECO:0000313" key="2">
    <source>
        <dbReference type="Proteomes" id="UP000029889"/>
    </source>
</evidence>
<keyword evidence="2" id="KW-1185">Reference proteome</keyword>
<name>A0A097EXY3_9CAUD</name>